<gene>
    <name evidence="2" type="ORF">AK812_SmicGene2815</name>
</gene>
<protein>
    <submittedName>
        <fullName evidence="2">Uncharacterized protein</fullName>
    </submittedName>
</protein>
<feature type="compositionally biased region" description="Basic and acidic residues" evidence="1">
    <location>
        <begin position="75"/>
        <end position="94"/>
    </location>
</feature>
<evidence type="ECO:0000313" key="3">
    <source>
        <dbReference type="Proteomes" id="UP000186817"/>
    </source>
</evidence>
<feature type="compositionally biased region" description="Basic and acidic residues" evidence="1">
    <location>
        <begin position="22"/>
        <end position="31"/>
    </location>
</feature>
<feature type="region of interest" description="Disordered" evidence="1">
    <location>
        <begin position="150"/>
        <end position="210"/>
    </location>
</feature>
<organism evidence="2 3">
    <name type="scientific">Symbiodinium microadriaticum</name>
    <name type="common">Dinoflagellate</name>
    <name type="synonym">Zooxanthella microadriatica</name>
    <dbReference type="NCBI Taxonomy" id="2951"/>
    <lineage>
        <taxon>Eukaryota</taxon>
        <taxon>Sar</taxon>
        <taxon>Alveolata</taxon>
        <taxon>Dinophyceae</taxon>
        <taxon>Suessiales</taxon>
        <taxon>Symbiodiniaceae</taxon>
        <taxon>Symbiodinium</taxon>
    </lineage>
</organism>
<reference evidence="2 3" key="1">
    <citation type="submission" date="2016-02" db="EMBL/GenBank/DDBJ databases">
        <title>Genome analysis of coral dinoflagellate symbionts highlights evolutionary adaptations to a symbiotic lifestyle.</title>
        <authorList>
            <person name="Aranda M."/>
            <person name="Li Y."/>
            <person name="Liew Y.J."/>
            <person name="Baumgarten S."/>
            <person name="Simakov O."/>
            <person name="Wilson M."/>
            <person name="Piel J."/>
            <person name="Ashoor H."/>
            <person name="Bougouffa S."/>
            <person name="Bajic V.B."/>
            <person name="Ryu T."/>
            <person name="Ravasi T."/>
            <person name="Bayer T."/>
            <person name="Micklem G."/>
            <person name="Kim H."/>
            <person name="Bhak J."/>
            <person name="Lajeunesse T.C."/>
            <person name="Voolstra C.R."/>
        </authorList>
    </citation>
    <scope>NUCLEOTIDE SEQUENCE [LARGE SCALE GENOMIC DNA]</scope>
    <source>
        <strain evidence="2 3">CCMP2467</strain>
    </source>
</reference>
<feature type="compositionally biased region" description="Low complexity" evidence="1">
    <location>
        <begin position="12"/>
        <end position="21"/>
    </location>
</feature>
<dbReference type="AlphaFoldDB" id="A0A1Q9F0W1"/>
<comment type="caution">
    <text evidence="2">The sequence shown here is derived from an EMBL/GenBank/DDBJ whole genome shotgun (WGS) entry which is preliminary data.</text>
</comment>
<dbReference type="OrthoDB" id="10404646at2759"/>
<feature type="compositionally biased region" description="Low complexity" evidence="1">
    <location>
        <begin position="38"/>
        <end position="47"/>
    </location>
</feature>
<keyword evidence="3" id="KW-1185">Reference proteome</keyword>
<dbReference type="Proteomes" id="UP000186817">
    <property type="component" value="Unassembled WGS sequence"/>
</dbReference>
<feature type="compositionally biased region" description="Basic residues" evidence="1">
    <location>
        <begin position="48"/>
        <end position="60"/>
    </location>
</feature>
<evidence type="ECO:0000256" key="1">
    <source>
        <dbReference type="SAM" id="MobiDB-lite"/>
    </source>
</evidence>
<dbReference type="EMBL" id="LSRX01000031">
    <property type="protein sequence ID" value="OLQ13232.1"/>
    <property type="molecule type" value="Genomic_DNA"/>
</dbReference>
<evidence type="ECO:0000313" key="2">
    <source>
        <dbReference type="EMBL" id="OLQ13232.1"/>
    </source>
</evidence>
<feature type="region of interest" description="Disordered" evidence="1">
    <location>
        <begin position="1"/>
        <end position="121"/>
    </location>
</feature>
<sequence length="326" mass="35456">MFVRSLLSKPTQQAAPGGAAAKQEEKAKLAEASETPVREAVVVAPPAKKAKKSKRRRSKKDKILGVQPANFILRNSRESEDKVIKRKDKDDNIKSKKRSRGVFADCAPPIPAQKDGTKECHRRSACSYADAAAPGVSERFSDLMLGIEEEDSEGEPNSGGPGAEKAELFDPEAPPQLGGKSLRPSALHQEPVTPPATSPPQRGAAVDPGDAEKASALIEDVELAFPSLMRFDLDFEQLGSVRLKDQAQAQGVLNSIDPLFWEVCGVKQLGHRLLFAKGLRALPPGPQRVFCSKQPVNSRVAMLAPGVMNGVIRRDYDYDYHDFRQA</sequence>
<proteinExistence type="predicted"/>
<accession>A0A1Q9F0W1</accession>
<name>A0A1Q9F0W1_SYMMI</name>